<keyword evidence="3" id="KW-1185">Reference proteome</keyword>
<proteinExistence type="predicted"/>
<dbReference type="EMBL" id="FZMP01000095">
    <property type="protein sequence ID" value="SNQ60484.1"/>
    <property type="molecule type" value="Genomic_DNA"/>
</dbReference>
<dbReference type="Proteomes" id="UP000218615">
    <property type="component" value="Unassembled WGS sequence"/>
</dbReference>
<keyword evidence="1" id="KW-0472">Membrane</keyword>
<feature type="transmembrane region" description="Helical" evidence="1">
    <location>
        <begin position="34"/>
        <end position="53"/>
    </location>
</feature>
<organism evidence="2 3">
    <name type="scientific">Candidatus Methanoperedens nitratireducens</name>
    <dbReference type="NCBI Taxonomy" id="1392998"/>
    <lineage>
        <taxon>Archaea</taxon>
        <taxon>Methanobacteriati</taxon>
        <taxon>Methanobacteriota</taxon>
        <taxon>Stenosarchaea group</taxon>
        <taxon>Methanomicrobia</taxon>
        <taxon>Methanosarcinales</taxon>
        <taxon>ANME-2 cluster</taxon>
        <taxon>Candidatus Methanoperedentaceae</taxon>
        <taxon>Candidatus Methanoperedens</taxon>
    </lineage>
</organism>
<evidence type="ECO:0000313" key="2">
    <source>
        <dbReference type="EMBL" id="SNQ60484.1"/>
    </source>
</evidence>
<protein>
    <submittedName>
        <fullName evidence="2">Uncharacterized protein</fullName>
    </submittedName>
</protein>
<feature type="transmembrane region" description="Helical" evidence="1">
    <location>
        <begin position="82"/>
        <end position="103"/>
    </location>
</feature>
<gene>
    <name evidence="2" type="ORF">MNV_1840009</name>
</gene>
<accession>A0A284VMK5</accession>
<reference evidence="3" key="1">
    <citation type="submission" date="2017-06" db="EMBL/GenBank/DDBJ databases">
        <authorList>
            <person name="Cremers G."/>
        </authorList>
    </citation>
    <scope>NUCLEOTIDE SEQUENCE [LARGE SCALE GENOMIC DNA]</scope>
</reference>
<sequence length="117" mass="13437">MHRWLKSWKTEMNLFIALTDGAKELFDSKEKIKLTVLLTSTIIAFLGGIVSIYRSFENVIPMPGRIIPPLPNKISIISSLQLQYLIVGIILLIVSTFMFIYIFRVLKCMRTNTKPFS</sequence>
<dbReference type="AlphaFoldDB" id="A0A284VMK5"/>
<keyword evidence="1" id="KW-1133">Transmembrane helix</keyword>
<evidence type="ECO:0000313" key="3">
    <source>
        <dbReference type="Proteomes" id="UP000218615"/>
    </source>
</evidence>
<evidence type="ECO:0000256" key="1">
    <source>
        <dbReference type="SAM" id="Phobius"/>
    </source>
</evidence>
<keyword evidence="1" id="KW-0812">Transmembrane</keyword>
<name>A0A284VMK5_9EURY</name>